<comment type="caution">
    <text evidence="1">The sequence shown here is derived from an EMBL/GenBank/DDBJ whole genome shotgun (WGS) entry which is preliminary data.</text>
</comment>
<sequence>MLSCAKLFLFCNHLDGQMVCIVDVFIIFCRKIELHRFYCIFHFWVLVPNCPRMLLEPFIFWIRRDCWIVDFNFFIL</sequence>
<name>A0A8T3AJP5_DENNO</name>
<protein>
    <submittedName>
        <fullName evidence="1">Uncharacterized protein</fullName>
    </submittedName>
</protein>
<gene>
    <name evidence="1" type="ORF">KFK09_022636</name>
</gene>
<evidence type="ECO:0000313" key="2">
    <source>
        <dbReference type="Proteomes" id="UP000829196"/>
    </source>
</evidence>
<proteinExistence type="predicted"/>
<dbReference type="Proteomes" id="UP000829196">
    <property type="component" value="Unassembled WGS sequence"/>
</dbReference>
<keyword evidence="2" id="KW-1185">Reference proteome</keyword>
<accession>A0A8T3AJP5</accession>
<reference evidence="1" key="1">
    <citation type="journal article" date="2022" name="Front. Genet.">
        <title>Chromosome-Scale Assembly of the Dendrobium nobile Genome Provides Insights Into the Molecular Mechanism of the Biosynthesis of the Medicinal Active Ingredient of Dendrobium.</title>
        <authorList>
            <person name="Xu Q."/>
            <person name="Niu S.-C."/>
            <person name="Li K.-L."/>
            <person name="Zheng P.-J."/>
            <person name="Zhang X.-J."/>
            <person name="Jia Y."/>
            <person name="Liu Y."/>
            <person name="Niu Y.-X."/>
            <person name="Yu L.-H."/>
            <person name="Chen D.-F."/>
            <person name="Zhang G.-Q."/>
        </authorList>
    </citation>
    <scope>NUCLEOTIDE SEQUENCE</scope>
    <source>
        <tissue evidence="1">Leaf</tissue>
    </source>
</reference>
<dbReference type="EMBL" id="JAGYWB010000016">
    <property type="protein sequence ID" value="KAI0496320.1"/>
    <property type="molecule type" value="Genomic_DNA"/>
</dbReference>
<dbReference type="AlphaFoldDB" id="A0A8T3AJP5"/>
<organism evidence="1 2">
    <name type="scientific">Dendrobium nobile</name>
    <name type="common">Orchid</name>
    <dbReference type="NCBI Taxonomy" id="94219"/>
    <lineage>
        <taxon>Eukaryota</taxon>
        <taxon>Viridiplantae</taxon>
        <taxon>Streptophyta</taxon>
        <taxon>Embryophyta</taxon>
        <taxon>Tracheophyta</taxon>
        <taxon>Spermatophyta</taxon>
        <taxon>Magnoliopsida</taxon>
        <taxon>Liliopsida</taxon>
        <taxon>Asparagales</taxon>
        <taxon>Orchidaceae</taxon>
        <taxon>Epidendroideae</taxon>
        <taxon>Malaxideae</taxon>
        <taxon>Dendrobiinae</taxon>
        <taxon>Dendrobium</taxon>
    </lineage>
</organism>
<evidence type="ECO:0000313" key="1">
    <source>
        <dbReference type="EMBL" id="KAI0496320.1"/>
    </source>
</evidence>